<evidence type="ECO:0000313" key="5">
    <source>
        <dbReference type="EnsemblMetazoa" id="PPAI005484-PA"/>
    </source>
</evidence>
<dbReference type="EMBL" id="AJVK01030833">
    <property type="status" value="NOT_ANNOTATED_CDS"/>
    <property type="molecule type" value="Genomic_DNA"/>
</dbReference>
<keyword evidence="2" id="KW-0175">Coiled coil</keyword>
<dbReference type="EnsemblMetazoa" id="PPAI005484-RA">
    <property type="protein sequence ID" value="PPAI005484-PA"/>
    <property type="gene ID" value="PPAI005484"/>
</dbReference>
<dbReference type="InterPro" id="IPR051571">
    <property type="entry name" value="N-CoR_corepressor"/>
</dbReference>
<evidence type="ECO:0000256" key="3">
    <source>
        <dbReference type="SAM" id="MobiDB-lite"/>
    </source>
</evidence>
<sequence length="500" mass="54637">MEAAVRLVQGGGPNGQRIDGGGGGQQPQQPPNALTHQVRTVPPPGAPPGATQVRPMDMQPAYAAKLQAPMQKVSRSSPLSPPRTAATTYSCYTGTVVRDPGARYTQQIPYRQVHQMDYHRLVSNVSSGTNSMMVGGGGSGAPTIHEATPPGAVESRQRISLLPYGAGSFMPSTQTRQMPQPPPEHELDGQPGIKRICLSDAPGGMLKIEEQDAQSGAYQPRIKRICVDETMGMMKMEEPDASPSAGGGGYQSGIKRIRLQEAAPGMLKIEVPDAPPAAGAYHPQVEAISPTLPGDSAEELRATKDDLLQQISKVDSEIGKVEKSIELLKKKEASLQEASAKPPATEETSEIPPKHRSLAQKIYAENKKKAALAHAMLTSLGPPIDLPLYNQPSDVEACRDIIQRNVTFKPRLLLHCQKIKSEKSARSVSFAECYFQKSQEWLRRVEKNEGSAKRKAKEAKNREFFEKVFPELRKQREDKERFNRVGSRIKSEADLEEIMD</sequence>
<dbReference type="GO" id="GO:0000785">
    <property type="term" value="C:chromatin"/>
    <property type="evidence" value="ECO:0007669"/>
    <property type="project" value="TreeGrafter"/>
</dbReference>
<dbReference type="Gene3D" id="1.20.5.430">
    <property type="match status" value="1"/>
</dbReference>
<dbReference type="Proteomes" id="UP000092462">
    <property type="component" value="Unassembled WGS sequence"/>
</dbReference>
<feature type="compositionally biased region" description="Gly residues" evidence="3">
    <location>
        <begin position="9"/>
        <end position="25"/>
    </location>
</feature>
<accession>A0A1B0DCE5</accession>
<dbReference type="PANTHER" id="PTHR13992">
    <property type="entry name" value="NUCLEAR RECEPTOR CO-REPRESSOR RELATED NCOR"/>
    <property type="match status" value="1"/>
</dbReference>
<comment type="similarity">
    <text evidence="1">Belongs to the N-CoR nuclear receptor corepressors family.</text>
</comment>
<dbReference type="AlphaFoldDB" id="A0A1B0DCE5"/>
<feature type="region of interest" description="Disordered" evidence="3">
    <location>
        <begin position="1"/>
        <end position="54"/>
    </location>
</feature>
<organism evidence="5 6">
    <name type="scientific">Phlebotomus papatasi</name>
    <name type="common">Sandfly</name>
    <dbReference type="NCBI Taxonomy" id="29031"/>
    <lineage>
        <taxon>Eukaryota</taxon>
        <taxon>Metazoa</taxon>
        <taxon>Ecdysozoa</taxon>
        <taxon>Arthropoda</taxon>
        <taxon>Hexapoda</taxon>
        <taxon>Insecta</taxon>
        <taxon>Pterygota</taxon>
        <taxon>Neoptera</taxon>
        <taxon>Endopterygota</taxon>
        <taxon>Diptera</taxon>
        <taxon>Nematocera</taxon>
        <taxon>Psychodoidea</taxon>
        <taxon>Psychodidae</taxon>
        <taxon>Phlebotomus</taxon>
        <taxon>Phlebotomus</taxon>
    </lineage>
</organism>
<dbReference type="VEuPathDB" id="VectorBase:PPAI005484"/>
<evidence type="ECO:0000259" key="4">
    <source>
        <dbReference type="Pfam" id="PF15784"/>
    </source>
</evidence>
<dbReference type="InterPro" id="IPR031557">
    <property type="entry name" value="N-CoR_GPS2_interact"/>
</dbReference>
<feature type="domain" description="N-CoR GPS2-interacting" evidence="4">
    <location>
        <begin position="281"/>
        <end position="361"/>
    </location>
</feature>
<evidence type="ECO:0000256" key="2">
    <source>
        <dbReference type="ARBA" id="ARBA00023054"/>
    </source>
</evidence>
<keyword evidence="6" id="KW-1185">Reference proteome</keyword>
<dbReference type="VEuPathDB" id="VectorBase:PPAPM1_002880"/>
<name>A0A1B0DCE5_PHLPP</name>
<feature type="region of interest" description="Disordered" evidence="3">
    <location>
        <begin position="334"/>
        <end position="354"/>
    </location>
</feature>
<dbReference type="Pfam" id="PF15784">
    <property type="entry name" value="GPS2_interact"/>
    <property type="match status" value="1"/>
</dbReference>
<dbReference type="EMBL" id="AJVK01030834">
    <property type="status" value="NOT_ANNOTATED_CDS"/>
    <property type="molecule type" value="Genomic_DNA"/>
</dbReference>
<proteinExistence type="inferred from homology"/>
<evidence type="ECO:0000313" key="6">
    <source>
        <dbReference type="Proteomes" id="UP000092462"/>
    </source>
</evidence>
<dbReference type="PANTHER" id="PTHR13992:SF39">
    <property type="entry name" value="SMRTER, ISOFORM G"/>
    <property type="match status" value="1"/>
</dbReference>
<evidence type="ECO:0000256" key="1">
    <source>
        <dbReference type="ARBA" id="ARBA00010097"/>
    </source>
</evidence>
<protein>
    <recommendedName>
        <fullName evidence="4">N-CoR GPS2-interacting domain-containing protein</fullName>
    </recommendedName>
</protein>
<dbReference type="GO" id="GO:0006357">
    <property type="term" value="P:regulation of transcription by RNA polymerase II"/>
    <property type="evidence" value="ECO:0007669"/>
    <property type="project" value="TreeGrafter"/>
</dbReference>
<reference evidence="5" key="1">
    <citation type="submission" date="2022-08" db="UniProtKB">
        <authorList>
            <consortium name="EnsemblMetazoa"/>
        </authorList>
    </citation>
    <scope>IDENTIFICATION</scope>
    <source>
        <strain evidence="5">Israel</strain>
    </source>
</reference>